<evidence type="ECO:0000256" key="2">
    <source>
        <dbReference type="ARBA" id="ARBA00022692"/>
    </source>
</evidence>
<feature type="transmembrane region" description="Helical" evidence="6">
    <location>
        <begin position="108"/>
        <end position="127"/>
    </location>
</feature>
<dbReference type="PANTHER" id="PTHR20855:SF3">
    <property type="entry name" value="LD03007P"/>
    <property type="match status" value="1"/>
</dbReference>
<accession>A0A6I3KI39</accession>
<evidence type="ECO:0000256" key="3">
    <source>
        <dbReference type="ARBA" id="ARBA00022989"/>
    </source>
</evidence>
<comment type="caution">
    <text evidence="7">The sequence shown here is derived from an EMBL/GenBank/DDBJ whole genome shotgun (WGS) entry which is preliminary data.</text>
</comment>
<feature type="transmembrane region" description="Helical" evidence="6">
    <location>
        <begin position="162"/>
        <end position="180"/>
    </location>
</feature>
<dbReference type="GO" id="GO:0016020">
    <property type="term" value="C:membrane"/>
    <property type="evidence" value="ECO:0007669"/>
    <property type="project" value="UniProtKB-SubCell"/>
</dbReference>
<evidence type="ECO:0000256" key="1">
    <source>
        <dbReference type="ARBA" id="ARBA00004141"/>
    </source>
</evidence>
<evidence type="ECO:0000313" key="8">
    <source>
        <dbReference type="Proteomes" id="UP000440694"/>
    </source>
</evidence>
<evidence type="ECO:0000313" key="7">
    <source>
        <dbReference type="EMBL" id="MTD93600.1"/>
    </source>
</evidence>
<organism evidence="7 8">
    <name type="scientific">Hyphomicrobium album</name>
    <dbReference type="NCBI Taxonomy" id="2665159"/>
    <lineage>
        <taxon>Bacteria</taxon>
        <taxon>Pseudomonadati</taxon>
        <taxon>Pseudomonadota</taxon>
        <taxon>Alphaproteobacteria</taxon>
        <taxon>Hyphomicrobiales</taxon>
        <taxon>Hyphomicrobiaceae</taxon>
        <taxon>Hyphomicrobium</taxon>
    </lineage>
</organism>
<dbReference type="PANTHER" id="PTHR20855">
    <property type="entry name" value="ADIPOR/PROGESTIN RECEPTOR-RELATED"/>
    <property type="match status" value="1"/>
</dbReference>
<sequence>MGDDAFPTYTEAEEFADTLVHAIGVTVGFIAAITLVIMALKQLPTDAATAVVIYALGMLAMFCFSAAYNLSRGPKRWLLRRCDHAAIFIKIAATYTPFAVAKMGGTTGLVLLAAVWGIALAGAAAKLIAPHRVAGMSTLLYLAQGWLCVLTMQPLLSALSPTSMVLLLVGGVLYTVGVIFHRWERLSYHNAIWHVFVLVASACHFGAVLDAVVLG</sequence>
<evidence type="ECO:0000256" key="4">
    <source>
        <dbReference type="ARBA" id="ARBA00023136"/>
    </source>
</evidence>
<name>A0A6I3KI39_9HYPH</name>
<keyword evidence="4 6" id="KW-0472">Membrane</keyword>
<dbReference type="InterPro" id="IPR004254">
    <property type="entry name" value="AdipoR/HlyIII-related"/>
</dbReference>
<keyword evidence="8" id="KW-1185">Reference proteome</keyword>
<feature type="transmembrane region" description="Helical" evidence="6">
    <location>
        <begin position="192"/>
        <end position="214"/>
    </location>
</feature>
<feature type="transmembrane region" description="Helical" evidence="6">
    <location>
        <begin position="20"/>
        <end position="40"/>
    </location>
</feature>
<protein>
    <submittedName>
        <fullName evidence="7">Hemolysin III family protein</fullName>
    </submittedName>
</protein>
<evidence type="ECO:0000256" key="6">
    <source>
        <dbReference type="SAM" id="Phobius"/>
    </source>
</evidence>
<keyword evidence="5" id="KW-0862">Zinc</keyword>
<proteinExistence type="predicted"/>
<dbReference type="AlphaFoldDB" id="A0A6I3KI39"/>
<dbReference type="EMBL" id="WMBQ01000001">
    <property type="protein sequence ID" value="MTD93600.1"/>
    <property type="molecule type" value="Genomic_DNA"/>
</dbReference>
<comment type="subcellular location">
    <subcellularLocation>
        <location evidence="1">Membrane</location>
        <topology evidence="1">Multi-pass membrane protein</topology>
    </subcellularLocation>
</comment>
<keyword evidence="5" id="KW-0479">Metal-binding</keyword>
<feature type="binding site" evidence="5">
    <location>
        <position position="194"/>
    </location>
    <ligand>
        <name>Zn(2+)</name>
        <dbReference type="ChEBI" id="CHEBI:29105"/>
    </ligand>
</feature>
<reference evidence="7 8" key="1">
    <citation type="submission" date="2019-11" db="EMBL/GenBank/DDBJ databases">
        <title>Identification of a novel strain.</title>
        <authorList>
            <person name="Xu Q."/>
            <person name="Wang G."/>
        </authorList>
    </citation>
    <scope>NUCLEOTIDE SEQUENCE [LARGE SCALE GENOMIC DNA]</scope>
    <source>
        <strain evidence="8">xq</strain>
    </source>
</reference>
<dbReference type="Proteomes" id="UP000440694">
    <property type="component" value="Unassembled WGS sequence"/>
</dbReference>
<dbReference type="GO" id="GO:0046872">
    <property type="term" value="F:metal ion binding"/>
    <property type="evidence" value="ECO:0007669"/>
    <property type="project" value="UniProtKB-KW"/>
</dbReference>
<dbReference type="RefSeq" id="WP_154739498.1">
    <property type="nucleotide sequence ID" value="NZ_WMBQ01000001.1"/>
</dbReference>
<keyword evidence="2 6" id="KW-0812">Transmembrane</keyword>
<dbReference type="Pfam" id="PF03006">
    <property type="entry name" value="HlyIII"/>
    <property type="match status" value="1"/>
</dbReference>
<keyword evidence="3 6" id="KW-1133">Transmembrane helix</keyword>
<evidence type="ECO:0000256" key="5">
    <source>
        <dbReference type="PIRSR" id="PIRSR604254-1"/>
    </source>
</evidence>
<gene>
    <name evidence="7" type="ORF">GIW81_04535</name>
</gene>
<feature type="transmembrane region" description="Helical" evidence="6">
    <location>
        <begin position="47"/>
        <end position="68"/>
    </location>
</feature>